<keyword evidence="2" id="KW-1185">Reference proteome</keyword>
<evidence type="ECO:0000313" key="2">
    <source>
        <dbReference type="Proteomes" id="UP000634136"/>
    </source>
</evidence>
<reference evidence="1" key="1">
    <citation type="submission" date="2020-09" db="EMBL/GenBank/DDBJ databases">
        <title>Genome-Enabled Discovery of Anthraquinone Biosynthesis in Senna tora.</title>
        <authorList>
            <person name="Kang S.-H."/>
            <person name="Pandey R.P."/>
            <person name="Lee C.-M."/>
            <person name="Sim J.-S."/>
            <person name="Jeong J.-T."/>
            <person name="Choi B.-S."/>
            <person name="Jung M."/>
            <person name="Ginzburg D."/>
            <person name="Zhao K."/>
            <person name="Won S.Y."/>
            <person name="Oh T.-J."/>
            <person name="Yu Y."/>
            <person name="Kim N.-H."/>
            <person name="Lee O.R."/>
            <person name="Lee T.-H."/>
            <person name="Bashyal P."/>
            <person name="Kim T.-S."/>
            <person name="Lee W.-H."/>
            <person name="Kawkins C."/>
            <person name="Kim C.-K."/>
            <person name="Kim J.S."/>
            <person name="Ahn B.O."/>
            <person name="Rhee S.Y."/>
            <person name="Sohng J.K."/>
        </authorList>
    </citation>
    <scope>NUCLEOTIDE SEQUENCE</scope>
    <source>
        <tissue evidence="1">Leaf</tissue>
    </source>
</reference>
<dbReference type="Proteomes" id="UP000634136">
    <property type="component" value="Unassembled WGS sequence"/>
</dbReference>
<evidence type="ECO:0000313" key="1">
    <source>
        <dbReference type="EMBL" id="KAF7808780.1"/>
    </source>
</evidence>
<gene>
    <name evidence="1" type="ORF">G2W53_035523</name>
</gene>
<accession>A0A834SQM3</accession>
<name>A0A834SQM3_9FABA</name>
<comment type="caution">
    <text evidence="1">The sequence shown here is derived from an EMBL/GenBank/DDBJ whole genome shotgun (WGS) entry which is preliminary data.</text>
</comment>
<proteinExistence type="predicted"/>
<dbReference type="AlphaFoldDB" id="A0A834SQM3"/>
<dbReference type="EMBL" id="JAAIUW010000011">
    <property type="protein sequence ID" value="KAF7808780.1"/>
    <property type="molecule type" value="Genomic_DNA"/>
</dbReference>
<sequence>MGILYVVIEDGEEETTNNME</sequence>
<organism evidence="1 2">
    <name type="scientific">Senna tora</name>
    <dbReference type="NCBI Taxonomy" id="362788"/>
    <lineage>
        <taxon>Eukaryota</taxon>
        <taxon>Viridiplantae</taxon>
        <taxon>Streptophyta</taxon>
        <taxon>Embryophyta</taxon>
        <taxon>Tracheophyta</taxon>
        <taxon>Spermatophyta</taxon>
        <taxon>Magnoliopsida</taxon>
        <taxon>eudicotyledons</taxon>
        <taxon>Gunneridae</taxon>
        <taxon>Pentapetalae</taxon>
        <taxon>rosids</taxon>
        <taxon>fabids</taxon>
        <taxon>Fabales</taxon>
        <taxon>Fabaceae</taxon>
        <taxon>Caesalpinioideae</taxon>
        <taxon>Cassia clade</taxon>
        <taxon>Senna</taxon>
    </lineage>
</organism>
<protein>
    <submittedName>
        <fullName evidence="1">Uncharacterized protein</fullName>
    </submittedName>
</protein>